<comment type="cofactor">
    <cofactor evidence="1">
        <name>pyridoxal 5'-phosphate</name>
        <dbReference type="ChEBI" id="CHEBI:597326"/>
    </cofactor>
</comment>
<feature type="domain" description="Serine hydroxymethyltransferase-like" evidence="3">
    <location>
        <begin position="46"/>
        <end position="262"/>
    </location>
</feature>
<protein>
    <submittedName>
        <fullName evidence="4">Serine hydroxymethyltransferase</fullName>
        <ecNumber evidence="4">2.1.2.-</ecNumber>
    </submittedName>
</protein>
<evidence type="ECO:0000313" key="4">
    <source>
        <dbReference type="EMBL" id="CAA0085762.1"/>
    </source>
</evidence>
<dbReference type="PANTHER" id="PTHR11680:SF35">
    <property type="entry name" value="SERINE HYDROXYMETHYLTRANSFERASE 1"/>
    <property type="match status" value="1"/>
</dbReference>
<dbReference type="InterPro" id="IPR039429">
    <property type="entry name" value="SHMT-like_dom"/>
</dbReference>
<dbReference type="Gene3D" id="3.40.640.10">
    <property type="entry name" value="Type I PLP-dependent aspartate aminotransferase-like (Major domain)"/>
    <property type="match status" value="1"/>
</dbReference>
<reference evidence="4 5" key="1">
    <citation type="submission" date="2019-12" db="EMBL/GenBank/DDBJ databases">
        <authorList>
            <person name="Reyes-Prieto M."/>
        </authorList>
    </citation>
    <scope>NUCLEOTIDE SEQUENCE [LARGE SCALE GENOMIC DNA]</scope>
    <source>
        <strain evidence="4">HF14-78462</strain>
    </source>
</reference>
<dbReference type="GO" id="GO:0004372">
    <property type="term" value="F:glycine hydroxymethyltransferase activity"/>
    <property type="evidence" value="ECO:0007669"/>
    <property type="project" value="TreeGrafter"/>
</dbReference>
<gene>
    <name evidence="4" type="primary">glyA</name>
    <name evidence="4" type="ORF">STARVERO_00074</name>
</gene>
<evidence type="ECO:0000313" key="5">
    <source>
        <dbReference type="Proteomes" id="UP000433050"/>
    </source>
</evidence>
<proteinExistence type="predicted"/>
<dbReference type="GO" id="GO:0030170">
    <property type="term" value="F:pyridoxal phosphate binding"/>
    <property type="evidence" value="ECO:0007669"/>
    <property type="project" value="TreeGrafter"/>
</dbReference>
<keyword evidence="5" id="KW-1185">Reference proteome</keyword>
<dbReference type="GO" id="GO:0005737">
    <property type="term" value="C:cytoplasm"/>
    <property type="evidence" value="ECO:0007669"/>
    <property type="project" value="TreeGrafter"/>
</dbReference>
<accession>A0A5S9N9R4</accession>
<sequence>MGRRANRRYLVGMSHATDAPATVIDTGTTDALFAAARLHGETLTRRRLVLYAGANYPSATVRAACAPGLGAMPSMGPSFDKEQPGTELVSQFEVAARREACALFGATWAEPRLPSATLCNLAVFHAFARPRDLMLAPDKAHGGHLSQRDGGTPALAGLSCEALPFDGEGLCLDAAGAARMVEARRPRLVMLGRSVMVRPDDIAPVVAAARSAGATTVFDASHVAGLIAGGIYPNPLEAGVDVMVTSTYKTIPGLPHGLILGRDPAQGETLASLLDARFLANYNPALLPPLLRVLQEVGAHGAAYADAVVANTAVLARACRARGLPVIAPESGFTHQMLIPIGAAEDPRALIEALARHGVIVGICPDITREGRSALRVGSQFLATLGLRADRMDGVADILAGLLAGADGVALRTEVAEDGTRARIEALLSGLHAS</sequence>
<keyword evidence="2" id="KW-0663">Pyridoxal phosphate</keyword>
<dbReference type="InterPro" id="IPR015421">
    <property type="entry name" value="PyrdxlP-dep_Trfase_major"/>
</dbReference>
<evidence type="ECO:0000256" key="2">
    <source>
        <dbReference type="ARBA" id="ARBA00022898"/>
    </source>
</evidence>
<dbReference type="SUPFAM" id="SSF53383">
    <property type="entry name" value="PLP-dependent transferases"/>
    <property type="match status" value="1"/>
</dbReference>
<dbReference type="EC" id="2.1.2.-" evidence="4"/>
<dbReference type="GO" id="GO:0019264">
    <property type="term" value="P:glycine biosynthetic process from serine"/>
    <property type="evidence" value="ECO:0007669"/>
    <property type="project" value="TreeGrafter"/>
</dbReference>
<dbReference type="Proteomes" id="UP000433050">
    <property type="component" value="Unassembled WGS sequence"/>
</dbReference>
<dbReference type="InterPro" id="IPR049943">
    <property type="entry name" value="Ser_HO-MeTrfase-like"/>
</dbReference>
<dbReference type="PANTHER" id="PTHR11680">
    <property type="entry name" value="SERINE HYDROXYMETHYLTRANSFERASE"/>
    <property type="match status" value="1"/>
</dbReference>
<dbReference type="AlphaFoldDB" id="A0A5S9N9R4"/>
<dbReference type="InterPro" id="IPR015424">
    <property type="entry name" value="PyrdxlP-dep_Trfase"/>
</dbReference>
<dbReference type="GO" id="GO:0046653">
    <property type="term" value="P:tetrahydrofolate metabolic process"/>
    <property type="evidence" value="ECO:0007669"/>
    <property type="project" value="TreeGrafter"/>
</dbReference>
<dbReference type="InterPro" id="IPR015422">
    <property type="entry name" value="PyrdxlP-dep_Trfase_small"/>
</dbReference>
<dbReference type="GO" id="GO:0032259">
    <property type="term" value="P:methylation"/>
    <property type="evidence" value="ECO:0007669"/>
    <property type="project" value="UniProtKB-KW"/>
</dbReference>
<dbReference type="GO" id="GO:0008168">
    <property type="term" value="F:methyltransferase activity"/>
    <property type="evidence" value="ECO:0007669"/>
    <property type="project" value="UniProtKB-KW"/>
</dbReference>
<evidence type="ECO:0000256" key="1">
    <source>
        <dbReference type="ARBA" id="ARBA00001933"/>
    </source>
</evidence>
<keyword evidence="4" id="KW-0489">Methyltransferase</keyword>
<dbReference type="Pfam" id="PF00464">
    <property type="entry name" value="SHMT"/>
    <property type="match status" value="1"/>
</dbReference>
<keyword evidence="4" id="KW-0808">Transferase</keyword>
<evidence type="ECO:0000259" key="3">
    <source>
        <dbReference type="Pfam" id="PF00464"/>
    </source>
</evidence>
<organism evidence="4 5">
    <name type="scientific">Starkeya nomas</name>
    <dbReference type="NCBI Taxonomy" id="2666134"/>
    <lineage>
        <taxon>Bacteria</taxon>
        <taxon>Pseudomonadati</taxon>
        <taxon>Pseudomonadota</taxon>
        <taxon>Alphaproteobacteria</taxon>
        <taxon>Hyphomicrobiales</taxon>
        <taxon>Xanthobacteraceae</taxon>
        <taxon>Starkeya</taxon>
    </lineage>
</organism>
<name>A0A5S9N9R4_9HYPH</name>
<dbReference type="Gene3D" id="3.90.1150.10">
    <property type="entry name" value="Aspartate Aminotransferase, domain 1"/>
    <property type="match status" value="1"/>
</dbReference>
<dbReference type="EMBL" id="CACSAS010000001">
    <property type="protein sequence ID" value="CAA0085762.1"/>
    <property type="molecule type" value="Genomic_DNA"/>
</dbReference>